<dbReference type="GO" id="GO:0005886">
    <property type="term" value="C:plasma membrane"/>
    <property type="evidence" value="ECO:0007669"/>
    <property type="project" value="TreeGrafter"/>
</dbReference>
<gene>
    <name evidence="3" type="ORF">SAMN02745157_4815</name>
</gene>
<proteinExistence type="predicted"/>
<dbReference type="PANTHER" id="PTHR42709">
    <property type="entry name" value="ALKALINE PHOSPHATASE LIKE PROTEIN"/>
    <property type="match status" value="1"/>
</dbReference>
<keyword evidence="1" id="KW-0472">Membrane</keyword>
<evidence type="ECO:0000256" key="1">
    <source>
        <dbReference type="SAM" id="Phobius"/>
    </source>
</evidence>
<feature type="transmembrane region" description="Helical" evidence="1">
    <location>
        <begin position="119"/>
        <end position="142"/>
    </location>
</feature>
<dbReference type="RefSeq" id="WP_084527862.1">
    <property type="nucleotide sequence ID" value="NZ_FQUP01000007.1"/>
</dbReference>
<name>A0A1M5MKV1_9HYPH</name>
<organism evidence="3 4">
    <name type="scientific">Kaistia soli DSM 19436</name>
    <dbReference type="NCBI Taxonomy" id="1122133"/>
    <lineage>
        <taxon>Bacteria</taxon>
        <taxon>Pseudomonadati</taxon>
        <taxon>Pseudomonadota</taxon>
        <taxon>Alphaproteobacteria</taxon>
        <taxon>Hyphomicrobiales</taxon>
        <taxon>Kaistiaceae</taxon>
        <taxon>Kaistia</taxon>
    </lineage>
</organism>
<feature type="transmembrane region" description="Helical" evidence="1">
    <location>
        <begin position="148"/>
        <end position="173"/>
    </location>
</feature>
<dbReference type="AlphaFoldDB" id="A0A1M5MKV1"/>
<evidence type="ECO:0000313" key="3">
    <source>
        <dbReference type="EMBL" id="SHG78064.1"/>
    </source>
</evidence>
<dbReference type="InterPro" id="IPR051311">
    <property type="entry name" value="DedA_domain"/>
</dbReference>
<evidence type="ECO:0000313" key="4">
    <source>
        <dbReference type="Proteomes" id="UP000184485"/>
    </source>
</evidence>
<dbReference type="PANTHER" id="PTHR42709:SF11">
    <property type="entry name" value="DEDA FAMILY PROTEIN"/>
    <property type="match status" value="1"/>
</dbReference>
<reference evidence="3 4" key="1">
    <citation type="submission" date="2016-11" db="EMBL/GenBank/DDBJ databases">
        <authorList>
            <person name="Jaros S."/>
            <person name="Januszkiewicz K."/>
            <person name="Wedrychowicz H."/>
        </authorList>
    </citation>
    <scope>NUCLEOTIDE SEQUENCE [LARGE SCALE GENOMIC DNA]</scope>
    <source>
        <strain evidence="3 4">DSM 19436</strain>
    </source>
</reference>
<evidence type="ECO:0000259" key="2">
    <source>
        <dbReference type="Pfam" id="PF09335"/>
    </source>
</evidence>
<protein>
    <submittedName>
        <fullName evidence="3">Membrane protein YqaA, SNARE-associated domain</fullName>
    </submittedName>
</protein>
<keyword evidence="1" id="KW-1133">Transmembrane helix</keyword>
<feature type="transmembrane region" description="Helical" evidence="1">
    <location>
        <begin position="185"/>
        <end position="205"/>
    </location>
</feature>
<keyword evidence="1" id="KW-0812">Transmembrane</keyword>
<dbReference type="EMBL" id="FQUP01000007">
    <property type="protein sequence ID" value="SHG78064.1"/>
    <property type="molecule type" value="Genomic_DNA"/>
</dbReference>
<accession>A0A1M5MKV1</accession>
<dbReference type="STRING" id="1122133.SAMN02745157_4815"/>
<sequence length="206" mass="22678">MTDLETTADRGNRSFLKRLFDRVMVLSAGPHALWLLAVVSFAEASFFPIPPDPVLAAIVLARRDRWLSAALVCTIASVLGGLAGYAIGAGLYEVIGQPVIAFYHLEEAFHNFQLRFDEWGGWIIVAKGLTPIPFKLVTIASGVVHLNLVTFIVAAALTRGLRFFIVAWLFYRFGPQARAMIDEHFTKVMIGGTILVILGFVAIIYI</sequence>
<dbReference type="Proteomes" id="UP000184485">
    <property type="component" value="Unassembled WGS sequence"/>
</dbReference>
<feature type="domain" description="VTT" evidence="2">
    <location>
        <begin position="53"/>
        <end position="171"/>
    </location>
</feature>
<feature type="transmembrane region" description="Helical" evidence="1">
    <location>
        <begin position="66"/>
        <end position="87"/>
    </location>
</feature>
<keyword evidence="4" id="KW-1185">Reference proteome</keyword>
<dbReference type="InterPro" id="IPR032816">
    <property type="entry name" value="VTT_dom"/>
</dbReference>
<dbReference type="Pfam" id="PF09335">
    <property type="entry name" value="VTT_dom"/>
    <property type="match status" value="1"/>
</dbReference>